<dbReference type="Proteomes" id="UP001469553">
    <property type="component" value="Unassembled WGS sequence"/>
</dbReference>
<keyword evidence="3" id="KW-1185">Reference proteome</keyword>
<dbReference type="EMBL" id="JAHRIP010091199">
    <property type="protein sequence ID" value="MEQ2316945.1"/>
    <property type="molecule type" value="Genomic_DNA"/>
</dbReference>
<gene>
    <name evidence="2" type="ORF">AMECASPLE_037764</name>
</gene>
<organism evidence="2 3">
    <name type="scientific">Ameca splendens</name>
    <dbReference type="NCBI Taxonomy" id="208324"/>
    <lineage>
        <taxon>Eukaryota</taxon>
        <taxon>Metazoa</taxon>
        <taxon>Chordata</taxon>
        <taxon>Craniata</taxon>
        <taxon>Vertebrata</taxon>
        <taxon>Euteleostomi</taxon>
        <taxon>Actinopterygii</taxon>
        <taxon>Neopterygii</taxon>
        <taxon>Teleostei</taxon>
        <taxon>Neoteleostei</taxon>
        <taxon>Acanthomorphata</taxon>
        <taxon>Ovalentaria</taxon>
        <taxon>Atherinomorphae</taxon>
        <taxon>Cyprinodontiformes</taxon>
        <taxon>Goodeidae</taxon>
        <taxon>Ameca</taxon>
    </lineage>
</organism>
<evidence type="ECO:0000313" key="2">
    <source>
        <dbReference type="EMBL" id="MEQ2316945.1"/>
    </source>
</evidence>
<proteinExistence type="predicted"/>
<evidence type="ECO:0000313" key="3">
    <source>
        <dbReference type="Proteomes" id="UP001469553"/>
    </source>
</evidence>
<sequence length="163" mass="18737">MPTGEFHPRKTDKDTPTQRKLHTQPRSKHPKHNTPQWQGKGHAQCQDTTEQHAHNGTPNPTSRWDKLIRQEVPQVLAAGWEPLAPPRLPQPHKHHRHCNDSPGRDINQLHHHPQLIQMPVISSPRTRQPAEQHTAKLAQPSGQRQQANRSRPSTTRQPSHCRH</sequence>
<accession>A0ABV1AF21</accession>
<feature type="compositionally biased region" description="Basic and acidic residues" evidence="1">
    <location>
        <begin position="1"/>
        <end position="17"/>
    </location>
</feature>
<comment type="caution">
    <text evidence="2">The sequence shown here is derived from an EMBL/GenBank/DDBJ whole genome shotgun (WGS) entry which is preliminary data.</text>
</comment>
<feature type="region of interest" description="Disordered" evidence="1">
    <location>
        <begin position="82"/>
        <end position="163"/>
    </location>
</feature>
<evidence type="ECO:0000256" key="1">
    <source>
        <dbReference type="SAM" id="MobiDB-lite"/>
    </source>
</evidence>
<protein>
    <submittedName>
        <fullName evidence="2">Uncharacterized protein</fullName>
    </submittedName>
</protein>
<feature type="compositionally biased region" description="Basic residues" evidence="1">
    <location>
        <begin position="19"/>
        <end position="32"/>
    </location>
</feature>
<reference evidence="2 3" key="1">
    <citation type="submission" date="2021-06" db="EMBL/GenBank/DDBJ databases">
        <authorList>
            <person name="Palmer J.M."/>
        </authorList>
    </citation>
    <scope>NUCLEOTIDE SEQUENCE [LARGE SCALE GENOMIC DNA]</scope>
    <source>
        <strain evidence="2 3">AS_MEX2019</strain>
        <tissue evidence="2">Muscle</tissue>
    </source>
</reference>
<feature type="region of interest" description="Disordered" evidence="1">
    <location>
        <begin position="1"/>
        <end position="68"/>
    </location>
</feature>
<feature type="compositionally biased region" description="Polar residues" evidence="1">
    <location>
        <begin position="140"/>
        <end position="163"/>
    </location>
</feature>
<name>A0ABV1AF21_9TELE</name>